<accession>A0AAE1VV25</accession>
<protein>
    <submittedName>
        <fullName evidence="1">Uncharacterized protein</fullName>
    </submittedName>
</protein>
<dbReference type="EMBL" id="JAVYJV010000003">
    <property type="protein sequence ID" value="KAK4374844.1"/>
    <property type="molecule type" value="Genomic_DNA"/>
</dbReference>
<evidence type="ECO:0000313" key="1">
    <source>
        <dbReference type="EMBL" id="KAK4374844.1"/>
    </source>
</evidence>
<proteinExistence type="predicted"/>
<dbReference type="AlphaFoldDB" id="A0AAE1VV25"/>
<sequence length="93" mass="10251">MEMMKAKAEKEKNEAYRELRIFVEREVSSLCIQPMISPLLVSMPFNTSFFSSFNASAGALNVAGGSGAGSCSWEQKVREMNKTKAHKGKNEAT</sequence>
<reference evidence="1" key="1">
    <citation type="submission" date="2023-12" db="EMBL/GenBank/DDBJ databases">
        <title>Genome assembly of Anisodus tanguticus.</title>
        <authorList>
            <person name="Wang Y.-J."/>
        </authorList>
    </citation>
    <scope>NUCLEOTIDE SEQUENCE</scope>
    <source>
        <strain evidence="1">KB-2021</strain>
        <tissue evidence="1">Leaf</tissue>
    </source>
</reference>
<gene>
    <name evidence="1" type="ORF">RND71_005521</name>
</gene>
<organism evidence="1 2">
    <name type="scientific">Anisodus tanguticus</name>
    <dbReference type="NCBI Taxonomy" id="243964"/>
    <lineage>
        <taxon>Eukaryota</taxon>
        <taxon>Viridiplantae</taxon>
        <taxon>Streptophyta</taxon>
        <taxon>Embryophyta</taxon>
        <taxon>Tracheophyta</taxon>
        <taxon>Spermatophyta</taxon>
        <taxon>Magnoliopsida</taxon>
        <taxon>eudicotyledons</taxon>
        <taxon>Gunneridae</taxon>
        <taxon>Pentapetalae</taxon>
        <taxon>asterids</taxon>
        <taxon>lamiids</taxon>
        <taxon>Solanales</taxon>
        <taxon>Solanaceae</taxon>
        <taxon>Solanoideae</taxon>
        <taxon>Hyoscyameae</taxon>
        <taxon>Anisodus</taxon>
    </lineage>
</organism>
<dbReference type="Proteomes" id="UP001291623">
    <property type="component" value="Unassembled WGS sequence"/>
</dbReference>
<evidence type="ECO:0000313" key="2">
    <source>
        <dbReference type="Proteomes" id="UP001291623"/>
    </source>
</evidence>
<keyword evidence="2" id="KW-1185">Reference proteome</keyword>
<comment type="caution">
    <text evidence="1">The sequence shown here is derived from an EMBL/GenBank/DDBJ whole genome shotgun (WGS) entry which is preliminary data.</text>
</comment>
<name>A0AAE1VV25_9SOLA</name>